<name>A0A7S3ZQ97_9STRA</name>
<sequence length="174" mass="17876">MSSPKRHWVPGAGWRPGPAPDAADRSGPTPARKKGGRPPKTVTTTTVGASAQGKRPKLPSAPPAKRLRSNSPAVPGVPLPIEGRASKLPAERGPGDGVGKGAVLRVFFEGFGWATGHVQKVTRDGAVDVFWVSDASYSTITRSVAAAHVVLPALVSAPMHALASKNGVVGCRGL</sequence>
<gene>
    <name evidence="2" type="ORF">PCAL00307_LOCUS5887</name>
</gene>
<reference evidence="2" key="1">
    <citation type="submission" date="2021-01" db="EMBL/GenBank/DDBJ databases">
        <authorList>
            <person name="Corre E."/>
            <person name="Pelletier E."/>
            <person name="Niang G."/>
            <person name="Scheremetjew M."/>
            <person name="Finn R."/>
            <person name="Kale V."/>
            <person name="Holt S."/>
            <person name="Cochrane G."/>
            <person name="Meng A."/>
            <person name="Brown T."/>
            <person name="Cohen L."/>
        </authorList>
    </citation>
    <scope>NUCLEOTIDE SEQUENCE</scope>
    <source>
        <strain evidence="2">CCMP1756</strain>
    </source>
</reference>
<proteinExistence type="predicted"/>
<accession>A0A7S3ZQ97</accession>
<dbReference type="AlphaFoldDB" id="A0A7S3ZQ97"/>
<feature type="region of interest" description="Disordered" evidence="1">
    <location>
        <begin position="1"/>
        <end position="94"/>
    </location>
</feature>
<organism evidence="2">
    <name type="scientific">Pelagomonas calceolata</name>
    <dbReference type="NCBI Taxonomy" id="35677"/>
    <lineage>
        <taxon>Eukaryota</taxon>
        <taxon>Sar</taxon>
        <taxon>Stramenopiles</taxon>
        <taxon>Ochrophyta</taxon>
        <taxon>Pelagophyceae</taxon>
        <taxon>Pelagomonadales</taxon>
        <taxon>Pelagomonadaceae</taxon>
        <taxon>Pelagomonas</taxon>
    </lineage>
</organism>
<evidence type="ECO:0000256" key="1">
    <source>
        <dbReference type="SAM" id="MobiDB-lite"/>
    </source>
</evidence>
<dbReference type="EMBL" id="HBIW01007017">
    <property type="protein sequence ID" value="CAE0690451.1"/>
    <property type="molecule type" value="Transcribed_RNA"/>
</dbReference>
<evidence type="ECO:0000313" key="2">
    <source>
        <dbReference type="EMBL" id="CAE0690451.1"/>
    </source>
</evidence>
<protein>
    <submittedName>
        <fullName evidence="2">Uncharacterized protein</fullName>
    </submittedName>
</protein>